<dbReference type="GO" id="GO:0016987">
    <property type="term" value="F:sigma factor activity"/>
    <property type="evidence" value="ECO:0007669"/>
    <property type="project" value="TreeGrafter"/>
</dbReference>
<dbReference type="InterPro" id="IPR052704">
    <property type="entry name" value="ECF_Sigma-70_Domain"/>
</dbReference>
<organism evidence="1 2">
    <name type="scientific">Streptomyces antimycoticus</name>
    <dbReference type="NCBI Taxonomy" id="68175"/>
    <lineage>
        <taxon>Bacteria</taxon>
        <taxon>Bacillati</taxon>
        <taxon>Actinomycetota</taxon>
        <taxon>Actinomycetes</taxon>
        <taxon>Kitasatosporales</taxon>
        <taxon>Streptomycetaceae</taxon>
        <taxon>Streptomyces</taxon>
        <taxon>Streptomyces violaceusniger group</taxon>
    </lineage>
</organism>
<evidence type="ECO:0000313" key="2">
    <source>
        <dbReference type="Proteomes" id="UP000463951"/>
    </source>
</evidence>
<dbReference type="AlphaFoldDB" id="A0A499UKB5"/>
<dbReference type="InterPro" id="IPR032710">
    <property type="entry name" value="NTF2-like_dom_sf"/>
</dbReference>
<dbReference type="PANTHER" id="PTHR30173:SF36">
    <property type="entry name" value="ECF RNA POLYMERASE SIGMA FACTOR SIGJ"/>
    <property type="match status" value="1"/>
</dbReference>
<dbReference type="SUPFAM" id="SSF54427">
    <property type="entry name" value="NTF2-like"/>
    <property type="match status" value="1"/>
</dbReference>
<gene>
    <name evidence="1" type="ORF">SSPO_035380</name>
</gene>
<name>A0A499UKB5_9ACTN</name>
<proteinExistence type="predicted"/>
<dbReference type="Proteomes" id="UP000463951">
    <property type="component" value="Chromosome"/>
</dbReference>
<dbReference type="EMBL" id="AP019620">
    <property type="protein sequence ID" value="BBJ40820.1"/>
    <property type="molecule type" value="Genomic_DNA"/>
</dbReference>
<sequence length="88" mass="9701">MERRRRQGQGRPPPQHGADKVARFLAAVIAQPMDDPQVHTVDVNGLPGLLITAAGRPDTVACAEVEDARITEIRIIRNPDKLRHLPLP</sequence>
<accession>A0A499UKB5</accession>
<evidence type="ECO:0000313" key="1">
    <source>
        <dbReference type="EMBL" id="BBJ40820.1"/>
    </source>
</evidence>
<protein>
    <submittedName>
        <fullName evidence="1">Uncharacterized protein</fullName>
    </submittedName>
</protein>
<dbReference type="PANTHER" id="PTHR30173">
    <property type="entry name" value="SIGMA 19 FACTOR"/>
    <property type="match status" value="1"/>
</dbReference>
<reference evidence="1 2" key="1">
    <citation type="journal article" date="2020" name="Int. J. Syst. Evol. Microbiol.">
        <title>Reclassification of Streptomyces castelarensis and Streptomyces sporoclivatus as later heterotypic synonyms of Streptomyces antimycoticus.</title>
        <authorList>
            <person name="Komaki H."/>
            <person name="Tamura T."/>
        </authorList>
    </citation>
    <scope>NUCLEOTIDE SEQUENCE [LARGE SCALE GENOMIC DNA]</scope>
    <source>
        <strain evidence="1 2">NBRC 100767</strain>
    </source>
</reference>